<protein>
    <recommendedName>
        <fullName evidence="4">Secreted protein</fullName>
    </recommendedName>
</protein>
<organism evidence="2 3">
    <name type="scientific">Taenia crassiceps</name>
    <dbReference type="NCBI Taxonomy" id="6207"/>
    <lineage>
        <taxon>Eukaryota</taxon>
        <taxon>Metazoa</taxon>
        <taxon>Spiralia</taxon>
        <taxon>Lophotrochozoa</taxon>
        <taxon>Platyhelminthes</taxon>
        <taxon>Cestoda</taxon>
        <taxon>Eucestoda</taxon>
        <taxon>Cyclophyllidea</taxon>
        <taxon>Taeniidae</taxon>
        <taxon>Taenia</taxon>
    </lineage>
</organism>
<evidence type="ECO:0000256" key="1">
    <source>
        <dbReference type="SAM" id="Phobius"/>
    </source>
</evidence>
<evidence type="ECO:0008006" key="4">
    <source>
        <dbReference type="Google" id="ProtNLM"/>
    </source>
</evidence>
<dbReference type="EMBL" id="JAKROA010000002">
    <property type="protein sequence ID" value="KAL5110197.1"/>
    <property type="molecule type" value="Genomic_DNA"/>
</dbReference>
<proteinExistence type="predicted"/>
<evidence type="ECO:0000313" key="3">
    <source>
        <dbReference type="Proteomes" id="UP001651158"/>
    </source>
</evidence>
<keyword evidence="1" id="KW-0812">Transmembrane</keyword>
<comment type="caution">
    <text evidence="2">The sequence shown here is derived from an EMBL/GenBank/DDBJ whole genome shotgun (WGS) entry which is preliminary data.</text>
</comment>
<sequence>MYFVLPDYISSVRVPKGMSLTTYFLCTLLVICTVLVSASSARPASYNDAVDDAIFPRWRRPFFNPYPSWVSFLQQVYSRRHGTEDADQLDKRPFFNVFPHYHGETKHGEYEET</sequence>
<name>A0ABR4QKW3_9CEST</name>
<accession>A0ABR4QKW3</accession>
<dbReference type="Proteomes" id="UP001651158">
    <property type="component" value="Unassembled WGS sequence"/>
</dbReference>
<keyword evidence="1" id="KW-0472">Membrane</keyword>
<keyword evidence="1" id="KW-1133">Transmembrane helix</keyword>
<reference evidence="2 3" key="1">
    <citation type="journal article" date="2022" name="Front. Cell. Infect. Microbiol.">
        <title>The Genomes of Two Strains of Taenia crassiceps the Animal Model for the Study of Human Cysticercosis.</title>
        <authorList>
            <person name="Bobes R.J."/>
            <person name="Estrada K."/>
            <person name="Rios-Valencia D.G."/>
            <person name="Calderon-Gallegos A."/>
            <person name="de la Torre P."/>
            <person name="Carrero J.C."/>
            <person name="Sanchez-Flores A."/>
            <person name="Laclette J.P."/>
        </authorList>
    </citation>
    <scope>NUCLEOTIDE SEQUENCE [LARGE SCALE GENOMIC DNA]</scope>
    <source>
        <strain evidence="2">WFUcys</strain>
    </source>
</reference>
<gene>
    <name evidence="2" type="ORF">TcWFU_004085</name>
</gene>
<evidence type="ECO:0000313" key="2">
    <source>
        <dbReference type="EMBL" id="KAL5110197.1"/>
    </source>
</evidence>
<feature type="transmembrane region" description="Helical" evidence="1">
    <location>
        <begin position="20"/>
        <end position="38"/>
    </location>
</feature>
<keyword evidence="3" id="KW-1185">Reference proteome</keyword>